<feature type="domain" description="CusB-like beta-barrel" evidence="4">
    <location>
        <begin position="230"/>
        <end position="303"/>
    </location>
</feature>
<evidence type="ECO:0000313" key="6">
    <source>
        <dbReference type="Proteomes" id="UP000199053"/>
    </source>
</evidence>
<dbReference type="Pfam" id="PF25917">
    <property type="entry name" value="BSH_RND"/>
    <property type="match status" value="1"/>
</dbReference>
<feature type="domain" description="Multidrug resistance protein MdtA-like alpha-helical hairpin" evidence="2">
    <location>
        <begin position="122"/>
        <end position="186"/>
    </location>
</feature>
<dbReference type="Gene3D" id="2.40.30.170">
    <property type="match status" value="1"/>
</dbReference>
<dbReference type="PANTHER" id="PTHR30469:SF33">
    <property type="entry name" value="SLR1207 PROTEIN"/>
    <property type="match status" value="1"/>
</dbReference>
<dbReference type="PANTHER" id="PTHR30469">
    <property type="entry name" value="MULTIDRUG RESISTANCE PROTEIN MDTA"/>
    <property type="match status" value="1"/>
</dbReference>
<dbReference type="Pfam" id="PF25876">
    <property type="entry name" value="HH_MFP_RND"/>
    <property type="match status" value="1"/>
</dbReference>
<dbReference type="InterPro" id="IPR058624">
    <property type="entry name" value="MdtA-like_HH"/>
</dbReference>
<dbReference type="Gene3D" id="2.40.50.100">
    <property type="match status" value="1"/>
</dbReference>
<dbReference type="GO" id="GO:1990281">
    <property type="term" value="C:efflux pump complex"/>
    <property type="evidence" value="ECO:0007669"/>
    <property type="project" value="TreeGrafter"/>
</dbReference>
<proteinExistence type="inferred from homology"/>
<organism evidence="5 6">
    <name type="scientific">Maridesulfovibrio ferrireducens</name>
    <dbReference type="NCBI Taxonomy" id="246191"/>
    <lineage>
        <taxon>Bacteria</taxon>
        <taxon>Pseudomonadati</taxon>
        <taxon>Thermodesulfobacteriota</taxon>
        <taxon>Desulfovibrionia</taxon>
        <taxon>Desulfovibrionales</taxon>
        <taxon>Desulfovibrionaceae</taxon>
        <taxon>Maridesulfovibrio</taxon>
    </lineage>
</organism>
<comment type="similarity">
    <text evidence="1">Belongs to the membrane fusion protein (MFP) (TC 8.A.1) family.</text>
</comment>
<evidence type="ECO:0000313" key="5">
    <source>
        <dbReference type="EMBL" id="SDL36953.1"/>
    </source>
</evidence>
<dbReference type="AlphaFoldDB" id="A0A1G9JIP5"/>
<dbReference type="GO" id="GO:0015562">
    <property type="term" value="F:efflux transmembrane transporter activity"/>
    <property type="evidence" value="ECO:0007669"/>
    <property type="project" value="TreeGrafter"/>
</dbReference>
<reference evidence="6" key="1">
    <citation type="submission" date="2016-10" db="EMBL/GenBank/DDBJ databases">
        <authorList>
            <person name="Varghese N."/>
            <person name="Submissions S."/>
        </authorList>
    </citation>
    <scope>NUCLEOTIDE SEQUENCE [LARGE SCALE GENOMIC DNA]</scope>
    <source>
        <strain evidence="6">DSM 16995</strain>
    </source>
</reference>
<evidence type="ECO:0000259" key="2">
    <source>
        <dbReference type="Pfam" id="PF25876"/>
    </source>
</evidence>
<accession>A0A1G9JIP5</accession>
<evidence type="ECO:0000259" key="3">
    <source>
        <dbReference type="Pfam" id="PF25917"/>
    </source>
</evidence>
<gene>
    <name evidence="5" type="ORF">SAMN05660337_2797</name>
</gene>
<dbReference type="InterPro" id="IPR058625">
    <property type="entry name" value="MdtA-like_BSH"/>
</dbReference>
<dbReference type="Gene3D" id="1.10.287.470">
    <property type="entry name" value="Helix hairpin bin"/>
    <property type="match status" value="1"/>
</dbReference>
<dbReference type="EMBL" id="FNGA01000004">
    <property type="protein sequence ID" value="SDL36953.1"/>
    <property type="molecule type" value="Genomic_DNA"/>
</dbReference>
<sequence>MPSTRKMIVMKTLKSGVNLLKLLLMVGGFLFLVQYAQNNWVESSLRDHSEALSYRLEKIKRCDMENTISCTGTIAAVGTVEVGTQVSGTIKKVLVDYNDQVKEGQILAELDLDLFKAAVDIARASVLSSKAIYKQAAADYERNKPLYKEGHLSTHELLVYETERDIAKAQILSAKAAVKSAETNLENAQIKSPIDGVILERNIDVGQTVAASYSTPTLFIIAEDLSDMEIEANVDESDVGIVKKGQQVKFSVQSYPDAIFFGTVSQIQLNPTETSDVVTYTVIVDAPNKEGKLLPGMTATADFCVEKAKNELVVPNAALYFTLGVHDKAETPGIYILEKGIPKRVSVSLGMTTNTGTVIKDTELTAGESVIIGKNINKTKSSKGFLTKILPSRPKRGPKM</sequence>
<protein>
    <submittedName>
        <fullName evidence="5">HlyD family secretion protein</fullName>
    </submittedName>
</protein>
<dbReference type="Pfam" id="PF25954">
    <property type="entry name" value="Beta-barrel_RND_2"/>
    <property type="match status" value="1"/>
</dbReference>
<dbReference type="Proteomes" id="UP000199053">
    <property type="component" value="Unassembled WGS sequence"/>
</dbReference>
<dbReference type="InterPro" id="IPR058792">
    <property type="entry name" value="Beta-barrel_RND_2"/>
</dbReference>
<dbReference type="NCBIfam" id="TIGR01730">
    <property type="entry name" value="RND_mfp"/>
    <property type="match status" value="1"/>
</dbReference>
<evidence type="ECO:0000259" key="4">
    <source>
        <dbReference type="Pfam" id="PF25954"/>
    </source>
</evidence>
<name>A0A1G9JIP5_9BACT</name>
<feature type="domain" description="Multidrug resistance protein MdtA-like barrel-sandwich hybrid" evidence="3">
    <location>
        <begin position="79"/>
        <end position="218"/>
    </location>
</feature>
<dbReference type="RefSeq" id="WP_211477664.1">
    <property type="nucleotide sequence ID" value="NZ_FNGA01000004.1"/>
</dbReference>
<evidence type="ECO:0000256" key="1">
    <source>
        <dbReference type="ARBA" id="ARBA00009477"/>
    </source>
</evidence>
<dbReference type="InterPro" id="IPR006143">
    <property type="entry name" value="RND_pump_MFP"/>
</dbReference>
<keyword evidence="6" id="KW-1185">Reference proteome</keyword>
<dbReference type="STRING" id="246191.SAMN05660337_2797"/>
<dbReference type="SUPFAM" id="SSF111369">
    <property type="entry name" value="HlyD-like secretion proteins"/>
    <property type="match status" value="1"/>
</dbReference>
<dbReference type="Gene3D" id="2.40.420.20">
    <property type="match status" value="1"/>
</dbReference>